<dbReference type="EMBL" id="KE747817">
    <property type="protein sequence ID" value="RMZ68884.1"/>
    <property type="molecule type" value="Genomic_DNA"/>
</dbReference>
<reference evidence="1 2" key="1">
    <citation type="journal article" date="2014" name="PLoS ONE">
        <title>De novo Genome Assembly of the Fungal Plant Pathogen Pyrenophora semeniperda.</title>
        <authorList>
            <person name="Soliai M.M."/>
            <person name="Meyer S.E."/>
            <person name="Udall J.A."/>
            <person name="Elzinga D.E."/>
            <person name="Hermansen R.A."/>
            <person name="Bodily P.M."/>
            <person name="Hart A.A."/>
            <person name="Coleman C.E."/>
        </authorList>
    </citation>
    <scope>NUCLEOTIDE SEQUENCE [LARGE SCALE GENOMIC DNA]</scope>
    <source>
        <strain evidence="1 2">CCB06</strain>
        <tissue evidence="1">Mycelium</tissue>
    </source>
</reference>
<evidence type="ECO:0000313" key="2">
    <source>
        <dbReference type="Proteomes" id="UP000265663"/>
    </source>
</evidence>
<proteinExistence type="predicted"/>
<keyword evidence="2" id="KW-1185">Reference proteome</keyword>
<sequence>MGLPRHCETPAKIYFPLIAERYLLPTNFKAFSFPYRNLSQISWFTQTRAPAHLQSQFHDANGLASISTMNLVHAGYTRAFVTKACLRAENADDG</sequence>
<evidence type="ECO:0000313" key="1">
    <source>
        <dbReference type="EMBL" id="RMZ68884.1"/>
    </source>
</evidence>
<dbReference type="Proteomes" id="UP000265663">
    <property type="component" value="Unassembled WGS sequence"/>
</dbReference>
<organism evidence="1 2">
    <name type="scientific">Pyrenophora seminiperda CCB06</name>
    <dbReference type="NCBI Taxonomy" id="1302712"/>
    <lineage>
        <taxon>Eukaryota</taxon>
        <taxon>Fungi</taxon>
        <taxon>Dikarya</taxon>
        <taxon>Ascomycota</taxon>
        <taxon>Pezizomycotina</taxon>
        <taxon>Dothideomycetes</taxon>
        <taxon>Pleosporomycetidae</taxon>
        <taxon>Pleosporales</taxon>
        <taxon>Pleosporineae</taxon>
        <taxon>Pleosporaceae</taxon>
        <taxon>Pyrenophora</taxon>
    </lineage>
</organism>
<accession>A0A3M7M3A9</accession>
<dbReference type="AlphaFoldDB" id="A0A3M7M3A9"/>
<protein>
    <submittedName>
        <fullName evidence="1">Alpha-L-arabinofuranosidase</fullName>
    </submittedName>
</protein>
<name>A0A3M7M3A9_9PLEO</name>
<gene>
    <name evidence="1" type="ORF">GMOD_00002769</name>
</gene>